<dbReference type="Gene3D" id="3.40.30.120">
    <property type="match status" value="1"/>
</dbReference>
<evidence type="ECO:0000256" key="2">
    <source>
        <dbReference type="ARBA" id="ARBA00022630"/>
    </source>
</evidence>
<dbReference type="GO" id="GO:0004497">
    <property type="term" value="F:monooxygenase activity"/>
    <property type="evidence" value="ECO:0007669"/>
    <property type="project" value="UniProtKB-KW"/>
</dbReference>
<comment type="caution">
    <text evidence="6">The sequence shown here is derived from an EMBL/GenBank/DDBJ whole genome shotgun (WGS) entry which is preliminary data.</text>
</comment>
<dbReference type="Proteomes" id="UP001596207">
    <property type="component" value="Unassembled WGS sequence"/>
</dbReference>
<dbReference type="Pfam" id="PF01494">
    <property type="entry name" value="FAD_binding_3"/>
    <property type="match status" value="1"/>
</dbReference>
<dbReference type="PANTHER" id="PTHR43004">
    <property type="entry name" value="TRK SYSTEM POTASSIUM UPTAKE PROTEIN"/>
    <property type="match status" value="1"/>
</dbReference>
<dbReference type="InterPro" id="IPR002938">
    <property type="entry name" value="FAD-bd"/>
</dbReference>
<keyword evidence="3" id="KW-0274">FAD</keyword>
<dbReference type="Gene3D" id="3.30.70.2450">
    <property type="match status" value="1"/>
</dbReference>
<dbReference type="RefSeq" id="WP_353898398.1">
    <property type="nucleotide sequence ID" value="NZ_CP158970.1"/>
</dbReference>
<evidence type="ECO:0000256" key="4">
    <source>
        <dbReference type="SAM" id="MobiDB-lite"/>
    </source>
</evidence>
<evidence type="ECO:0000313" key="6">
    <source>
        <dbReference type="EMBL" id="MFC5944031.1"/>
    </source>
</evidence>
<gene>
    <name evidence="6" type="ORF">ACFPZ4_21450</name>
</gene>
<feature type="compositionally biased region" description="Basic and acidic residues" evidence="4">
    <location>
        <begin position="507"/>
        <end position="519"/>
    </location>
</feature>
<dbReference type="PRINTS" id="PR00420">
    <property type="entry name" value="RNGMNOXGNASE"/>
</dbReference>
<evidence type="ECO:0000313" key="7">
    <source>
        <dbReference type="Proteomes" id="UP001596207"/>
    </source>
</evidence>
<dbReference type="EMBL" id="JBHSQQ010000153">
    <property type="protein sequence ID" value="MFC5944031.1"/>
    <property type="molecule type" value="Genomic_DNA"/>
</dbReference>
<name>A0ABW1HR78_9ACTN</name>
<accession>A0ABW1HR78</accession>
<comment type="cofactor">
    <cofactor evidence="1">
        <name>FAD</name>
        <dbReference type="ChEBI" id="CHEBI:57692"/>
    </cofactor>
</comment>
<dbReference type="InterPro" id="IPR036188">
    <property type="entry name" value="FAD/NAD-bd_sf"/>
</dbReference>
<evidence type="ECO:0000256" key="1">
    <source>
        <dbReference type="ARBA" id="ARBA00001974"/>
    </source>
</evidence>
<keyword evidence="6" id="KW-0503">Monooxygenase</keyword>
<evidence type="ECO:0000259" key="5">
    <source>
        <dbReference type="Pfam" id="PF01494"/>
    </source>
</evidence>
<keyword evidence="6" id="KW-0560">Oxidoreductase</keyword>
<feature type="domain" description="FAD-binding" evidence="5">
    <location>
        <begin position="6"/>
        <end position="344"/>
    </location>
</feature>
<sequence>MAGDNSVLVVGAGPTGLALACELRRRGVPCAVVEARVRRGDRSKAIAIWPRVLEILADLGTADEAVDRGIRLAGATAWSHGRPTLSFGLHDLPSRFPFGLVLPQYETEEILERRLAALGGEVERGVACVAVRADPLGVTVVLRHPGGTEERRFGWVVGCDGSDSVVRAAAGIVMRQRLEPEGWIGADVRLSTALEPTRVNYFLSAGEVLHVVPLRAGGGTPTWRITMNVGKTRPDPADWPLERLAAEAARRAAVPVRVHETEWVTGFRVRQGLATRFRLGRVLVAGDAAHVHSPAGAQGINSGLQDAANLGWKLARVCRGSSPAELLTSYDLERRPAAAAVVAATDRATRAGTLRSPVAVGARDGLWRAAMRLGVVDRYAAPAMAGLTQRYRKSAVSPGRRPLLPFAPGPGGRLPNVAVGDTRLWDLLPDGFCVLLVGPAGPAPHGLPAALPVLRLPQRQVAQALRARRPTAVVVRPDRYVALRCPADRTAAITRYVDTIQEVPDAPGRRHDREHDDRGAGGVPLDPSRD</sequence>
<organism evidence="6 7">
    <name type="scientific">Micromonospora harpali</name>
    <dbReference type="NCBI Taxonomy" id="1490225"/>
    <lineage>
        <taxon>Bacteria</taxon>
        <taxon>Bacillati</taxon>
        <taxon>Actinomycetota</taxon>
        <taxon>Actinomycetes</taxon>
        <taxon>Micromonosporales</taxon>
        <taxon>Micromonosporaceae</taxon>
        <taxon>Micromonospora</taxon>
    </lineage>
</organism>
<reference evidence="7" key="1">
    <citation type="journal article" date="2019" name="Int. J. Syst. Evol. Microbiol.">
        <title>The Global Catalogue of Microorganisms (GCM) 10K type strain sequencing project: providing services to taxonomists for standard genome sequencing and annotation.</title>
        <authorList>
            <consortium name="The Broad Institute Genomics Platform"/>
            <consortium name="The Broad Institute Genome Sequencing Center for Infectious Disease"/>
            <person name="Wu L."/>
            <person name="Ma J."/>
        </authorList>
    </citation>
    <scope>NUCLEOTIDE SEQUENCE [LARGE SCALE GENOMIC DNA]</scope>
    <source>
        <strain evidence="7">CGMCC 4.7173</strain>
    </source>
</reference>
<dbReference type="PANTHER" id="PTHR43004:SF19">
    <property type="entry name" value="BINDING MONOOXYGENASE, PUTATIVE (JCVI)-RELATED"/>
    <property type="match status" value="1"/>
</dbReference>
<evidence type="ECO:0000256" key="3">
    <source>
        <dbReference type="ARBA" id="ARBA00022827"/>
    </source>
</evidence>
<dbReference type="SUPFAM" id="SSF51905">
    <property type="entry name" value="FAD/NAD(P)-binding domain"/>
    <property type="match status" value="1"/>
</dbReference>
<protein>
    <submittedName>
        <fullName evidence="6">FAD-dependent monooxygenase</fullName>
    </submittedName>
</protein>
<feature type="region of interest" description="Disordered" evidence="4">
    <location>
        <begin position="502"/>
        <end position="530"/>
    </location>
</feature>
<dbReference type="Gene3D" id="3.50.50.60">
    <property type="entry name" value="FAD/NAD(P)-binding domain"/>
    <property type="match status" value="1"/>
</dbReference>
<dbReference type="InterPro" id="IPR050641">
    <property type="entry name" value="RIFMO-like"/>
</dbReference>
<keyword evidence="2" id="KW-0285">Flavoprotein</keyword>
<proteinExistence type="predicted"/>
<keyword evidence="7" id="KW-1185">Reference proteome</keyword>